<dbReference type="EMBL" id="BTGU01000004">
    <property type="protein sequence ID" value="GMN33955.1"/>
    <property type="molecule type" value="Genomic_DNA"/>
</dbReference>
<accession>A0AA88CVZ1</accession>
<keyword evidence="3" id="KW-1185">Reference proteome</keyword>
<proteinExistence type="predicted"/>
<reference evidence="2" key="1">
    <citation type="submission" date="2023-07" db="EMBL/GenBank/DDBJ databases">
        <title>draft genome sequence of fig (Ficus carica).</title>
        <authorList>
            <person name="Takahashi T."/>
            <person name="Nishimura K."/>
        </authorList>
    </citation>
    <scope>NUCLEOTIDE SEQUENCE</scope>
</reference>
<dbReference type="AlphaFoldDB" id="A0AA88CVZ1"/>
<dbReference type="Proteomes" id="UP001187192">
    <property type="component" value="Unassembled WGS sequence"/>
</dbReference>
<name>A0AA88CVZ1_FICCA</name>
<protein>
    <recommendedName>
        <fullName evidence="4">Pesticidal crystal cry8Ba protein</fullName>
    </recommendedName>
</protein>
<sequence length="1110" mass="125386">MVMNKGFETNGRTWAGKAEVFKRKNFPISATRESGFGQVLRTKPMNENQSGSGLDMDISFCSDDEVDSENFFVVSPSQDHKIPFSKFQVSRKKHLSSGSDSATSTEISFTQTSDSSASKVILGNGFQKIKIFSNHTPSAPPMADSGPEMSQSVDQISVLGGHHKSCTPREAKSIPSPRTGADSEVDGFTKPTRLPAFQPRLASEQGTWCAVVSYDACVRLCLHEWALHGRREVHCFLENECALLRDAFGLRHVLLQSEDELLEKRSAELVSQGAAQKSRKTSGKIKLQVRKVKIGLEPPPSCFGLSTLKSSIIENESLQRRYLNVKSTLSSTCKSIKGVRVAPQVPVNGSLSHRSLDYLHTGTKYMKQSDYDRDFTSFFLLRLKKQFGIYYIIYVAILKSSPDEDSVRLRPGSGENYVFIPEGLGDNLIVEVQDSKGRNYGRVLVQVAALADNLEDKLKWWPIYSDQEHEHVGRVQLYINYTTTLGESNHPKCGSVAETMAYDFLLEVALKVQQFQQRNLLLKEPWRWIVTEFASYYGVSDAYTKLRYLTYIMDVATPTEYCLNLVYDLMSHVLMKENSRSTLSHQEKRLLADIEDQVKDILSLVFENYKSLDESSPTGMMEVFRPASGSVAPALVPAVKLYTLLHDILSPEAQLKFCRYFQAATKKRLRRHLAETDGFSQSNNEGTPIDLPMSCEKMKSLILNIRNEVFTDMKIHNQHVLPSFIELPNISSSLYSVELCSRLRAFLAAYPPPAPSPPVSELVITLADFQRDLSLWNVNPVNGGVDAKELFNRHITLWIQDKRRDLLEFCKQDKVKACGVGTQNSTTPFIDEMFAHLEATIKEYQIILCRWPEYISLLENAIADVEKATVEALEKQFVDVLLPLKDNLTNKILGLKYVQRLSKGTVNTYLVPDELGILLNSMRRLLDVLCLKIESQMKSWSSCIPPDDGRAAIGEHLNDVKVMLRAKFRSYGQAIVEKLADNTKVQSSTKLKNIIRDLEGESDVQSRMQPLRDLLVKTIHHLDSVVEPPVFIQISREFWERMGQDMLHLLEDGREKSSWYKGLRVAVSILDDIFASEMQKLRGNSMQRKDLEPPGSIREIHSMLCKDAAY</sequence>
<dbReference type="PANTHER" id="PTHR31110:SF2">
    <property type="entry name" value="PESTICIDAL CRYSTAL CRY8BA PROTEIN"/>
    <property type="match status" value="1"/>
</dbReference>
<evidence type="ECO:0008006" key="4">
    <source>
        <dbReference type="Google" id="ProtNLM"/>
    </source>
</evidence>
<comment type="caution">
    <text evidence="2">The sequence shown here is derived from an EMBL/GenBank/DDBJ whole genome shotgun (WGS) entry which is preliminary data.</text>
</comment>
<gene>
    <name evidence="2" type="ORF">TIFTF001_004427</name>
</gene>
<dbReference type="PANTHER" id="PTHR31110">
    <property type="entry name" value="PESTICIDAL CRYSTAL CRY8BA PROTEIN"/>
    <property type="match status" value="1"/>
</dbReference>
<feature type="region of interest" description="Disordered" evidence="1">
    <location>
        <begin position="163"/>
        <end position="190"/>
    </location>
</feature>
<evidence type="ECO:0000313" key="2">
    <source>
        <dbReference type="EMBL" id="GMN33955.1"/>
    </source>
</evidence>
<organism evidence="2 3">
    <name type="scientific">Ficus carica</name>
    <name type="common">Common fig</name>
    <dbReference type="NCBI Taxonomy" id="3494"/>
    <lineage>
        <taxon>Eukaryota</taxon>
        <taxon>Viridiplantae</taxon>
        <taxon>Streptophyta</taxon>
        <taxon>Embryophyta</taxon>
        <taxon>Tracheophyta</taxon>
        <taxon>Spermatophyta</taxon>
        <taxon>Magnoliopsida</taxon>
        <taxon>eudicotyledons</taxon>
        <taxon>Gunneridae</taxon>
        <taxon>Pentapetalae</taxon>
        <taxon>rosids</taxon>
        <taxon>fabids</taxon>
        <taxon>Rosales</taxon>
        <taxon>Moraceae</taxon>
        <taxon>Ficeae</taxon>
        <taxon>Ficus</taxon>
    </lineage>
</organism>
<evidence type="ECO:0000313" key="3">
    <source>
        <dbReference type="Proteomes" id="UP001187192"/>
    </source>
</evidence>
<evidence type="ECO:0000256" key="1">
    <source>
        <dbReference type="SAM" id="MobiDB-lite"/>
    </source>
</evidence>